<comment type="function">
    <text evidence="1 10">Controls the rotational direction of flagella during chemotaxis.</text>
</comment>
<proteinExistence type="inferred from homology"/>
<evidence type="ECO:0000256" key="1">
    <source>
        <dbReference type="ARBA" id="ARBA00002254"/>
    </source>
</evidence>
<keyword evidence="6" id="KW-0812">Transmembrane</keyword>
<evidence type="ECO:0000313" key="12">
    <source>
        <dbReference type="Proteomes" id="UP000199286"/>
    </source>
</evidence>
<comment type="subcellular location">
    <subcellularLocation>
        <location evidence="10">Cell inner membrane</location>
    </subcellularLocation>
    <subcellularLocation>
        <location evidence="2">Cell membrane</location>
        <topology evidence="2">Single-pass membrane protein</topology>
    </subcellularLocation>
</comment>
<keyword evidence="4" id="KW-1003">Cell membrane</keyword>
<organism evidence="11 12">
    <name type="scientific">Citreimonas salinaria</name>
    <dbReference type="NCBI Taxonomy" id="321339"/>
    <lineage>
        <taxon>Bacteria</taxon>
        <taxon>Pseudomonadati</taxon>
        <taxon>Pseudomonadota</taxon>
        <taxon>Alphaproteobacteria</taxon>
        <taxon>Rhodobacterales</taxon>
        <taxon>Roseobacteraceae</taxon>
        <taxon>Citreimonas</taxon>
    </lineage>
</organism>
<dbReference type="GO" id="GO:0006935">
    <property type="term" value="P:chemotaxis"/>
    <property type="evidence" value="ECO:0007669"/>
    <property type="project" value="UniProtKB-KW"/>
</dbReference>
<reference evidence="11 12" key="1">
    <citation type="submission" date="2016-10" db="EMBL/GenBank/DDBJ databases">
        <authorList>
            <person name="de Groot N.N."/>
        </authorList>
    </citation>
    <scope>NUCLEOTIDE SEQUENCE [LARGE SCALE GENOMIC DNA]</scope>
    <source>
        <strain evidence="11 12">DSM 26880</strain>
    </source>
</reference>
<evidence type="ECO:0000256" key="7">
    <source>
        <dbReference type="ARBA" id="ARBA00022779"/>
    </source>
</evidence>
<dbReference type="InterPro" id="IPR005503">
    <property type="entry name" value="FliL"/>
</dbReference>
<dbReference type="GO" id="GO:0005886">
    <property type="term" value="C:plasma membrane"/>
    <property type="evidence" value="ECO:0007669"/>
    <property type="project" value="UniProtKB-SubCell"/>
</dbReference>
<gene>
    <name evidence="11" type="ORF">SAMN05444340_11434</name>
</gene>
<protein>
    <recommendedName>
        <fullName evidence="10">Flagellar protein FliL</fullName>
    </recommendedName>
</protein>
<keyword evidence="7 10" id="KW-0283">Flagellar rotation</keyword>
<dbReference type="GO" id="GO:0009425">
    <property type="term" value="C:bacterial-type flagellum basal body"/>
    <property type="evidence" value="ECO:0007669"/>
    <property type="project" value="InterPro"/>
</dbReference>
<evidence type="ECO:0000313" key="11">
    <source>
        <dbReference type="EMBL" id="SDY67222.1"/>
    </source>
</evidence>
<accession>A0A1H3LS15</accession>
<dbReference type="Pfam" id="PF03748">
    <property type="entry name" value="FliL"/>
    <property type="match status" value="1"/>
</dbReference>
<keyword evidence="8" id="KW-1133">Transmembrane helix</keyword>
<evidence type="ECO:0000256" key="10">
    <source>
        <dbReference type="RuleBase" id="RU364125"/>
    </source>
</evidence>
<evidence type="ECO:0000256" key="2">
    <source>
        <dbReference type="ARBA" id="ARBA00004162"/>
    </source>
</evidence>
<dbReference type="EMBL" id="FNPF01000014">
    <property type="protein sequence ID" value="SDY67222.1"/>
    <property type="molecule type" value="Genomic_DNA"/>
</dbReference>
<name>A0A1H3LS15_9RHOB</name>
<dbReference type="STRING" id="321339.SAMN05444340_11434"/>
<sequence length="174" mass="17637">MIKLLPLILLIAGVGAGVGAGLAFAPSRAAPAADAPAGTDHAAGAGPAADCVPQIAGAPDSHDLPPEGREYVKMSNQFVIPVISNDKVSSLVVASLSVEVGTGGSQAVFAREPKLRDAFLRVMLDHASIGGFDGNFTAATRLSALRTALLEAARPVMGGQVSDVLITELARQDS</sequence>
<evidence type="ECO:0000256" key="4">
    <source>
        <dbReference type="ARBA" id="ARBA00022475"/>
    </source>
</evidence>
<dbReference type="AlphaFoldDB" id="A0A1H3LS15"/>
<comment type="similarity">
    <text evidence="3 10">Belongs to the FliL family.</text>
</comment>
<dbReference type="GO" id="GO:0071973">
    <property type="term" value="P:bacterial-type flagellum-dependent cell motility"/>
    <property type="evidence" value="ECO:0007669"/>
    <property type="project" value="InterPro"/>
</dbReference>
<keyword evidence="10" id="KW-0997">Cell inner membrane</keyword>
<dbReference type="RefSeq" id="WP_089884466.1">
    <property type="nucleotide sequence ID" value="NZ_FNPF01000014.1"/>
</dbReference>
<keyword evidence="12" id="KW-1185">Reference proteome</keyword>
<evidence type="ECO:0000256" key="5">
    <source>
        <dbReference type="ARBA" id="ARBA00022500"/>
    </source>
</evidence>
<keyword evidence="5 10" id="KW-0145">Chemotaxis</keyword>
<evidence type="ECO:0000256" key="6">
    <source>
        <dbReference type="ARBA" id="ARBA00022692"/>
    </source>
</evidence>
<evidence type="ECO:0000256" key="9">
    <source>
        <dbReference type="ARBA" id="ARBA00023136"/>
    </source>
</evidence>
<dbReference type="Proteomes" id="UP000199286">
    <property type="component" value="Unassembled WGS sequence"/>
</dbReference>
<dbReference type="OrthoDB" id="7864548at2"/>
<keyword evidence="9 10" id="KW-0472">Membrane</keyword>
<evidence type="ECO:0000256" key="8">
    <source>
        <dbReference type="ARBA" id="ARBA00022989"/>
    </source>
</evidence>
<evidence type="ECO:0000256" key="3">
    <source>
        <dbReference type="ARBA" id="ARBA00008281"/>
    </source>
</evidence>